<accession>A0ACB7Y5B3</accession>
<gene>
    <name evidence="1" type="ORF">Vadar_007563</name>
</gene>
<dbReference type="EMBL" id="CM037157">
    <property type="protein sequence ID" value="KAH7848770.1"/>
    <property type="molecule type" value="Genomic_DNA"/>
</dbReference>
<organism evidence="1 2">
    <name type="scientific">Vaccinium darrowii</name>
    <dbReference type="NCBI Taxonomy" id="229202"/>
    <lineage>
        <taxon>Eukaryota</taxon>
        <taxon>Viridiplantae</taxon>
        <taxon>Streptophyta</taxon>
        <taxon>Embryophyta</taxon>
        <taxon>Tracheophyta</taxon>
        <taxon>Spermatophyta</taxon>
        <taxon>Magnoliopsida</taxon>
        <taxon>eudicotyledons</taxon>
        <taxon>Gunneridae</taxon>
        <taxon>Pentapetalae</taxon>
        <taxon>asterids</taxon>
        <taxon>Ericales</taxon>
        <taxon>Ericaceae</taxon>
        <taxon>Vaccinioideae</taxon>
        <taxon>Vaccinieae</taxon>
        <taxon>Vaccinium</taxon>
    </lineage>
</organism>
<name>A0ACB7Y5B3_9ERIC</name>
<evidence type="ECO:0000313" key="2">
    <source>
        <dbReference type="Proteomes" id="UP000828048"/>
    </source>
</evidence>
<evidence type="ECO:0000313" key="1">
    <source>
        <dbReference type="EMBL" id="KAH7848770.1"/>
    </source>
</evidence>
<comment type="caution">
    <text evidence="1">The sequence shown here is derived from an EMBL/GenBank/DDBJ whole genome shotgun (WGS) entry which is preliminary data.</text>
</comment>
<reference evidence="1 2" key="1">
    <citation type="journal article" date="2021" name="Hortic Res">
        <title>High-quality reference genome and annotation aids understanding of berry development for evergreen blueberry (Vaccinium darrowii).</title>
        <authorList>
            <person name="Yu J."/>
            <person name="Hulse-Kemp A.M."/>
            <person name="Babiker E."/>
            <person name="Staton M."/>
        </authorList>
    </citation>
    <scope>NUCLEOTIDE SEQUENCE [LARGE SCALE GENOMIC DNA]</scope>
    <source>
        <strain evidence="2">cv. NJ 8807/NJ 8810</strain>
        <tissue evidence="1">Young leaf</tissue>
    </source>
</reference>
<dbReference type="Proteomes" id="UP000828048">
    <property type="component" value="Chromosome 7"/>
</dbReference>
<sequence>MDYQTVQTEKAKAMMRYRQLRNVGKMWRVLEIIVALAFFSWSSTRLPFFLNLGAQSLIGIYEYLINPHINFVVGNAIIVIVVLLSRQKPAANTTAAADVFDQYVPDSEPLSCELFQTLPPNLATVAGEVETDTDTGCIDKQIVVTENAVREVQCDAVSTAIDEGEKVMRRSFERTKSDNTMKREFRPAPGRILRRSETVVLSREERVITSFDMVDRLSNEEFRRTIEDVIAKHRRFLWAQRLNENDQ</sequence>
<keyword evidence="2" id="KW-1185">Reference proteome</keyword>
<proteinExistence type="predicted"/>
<protein>
    <submittedName>
        <fullName evidence="1">Uncharacterized protein</fullName>
    </submittedName>
</protein>